<protein>
    <submittedName>
        <fullName evidence="3">Mitotic spindle checkpoint protein Bub3, variant 2</fullName>
    </submittedName>
</protein>
<dbReference type="RefSeq" id="XP_051073042.1">
    <property type="nucleotide sequence ID" value="XM_051209112.1"/>
</dbReference>
<reference evidence="3" key="2">
    <citation type="journal article" date="2019" name="Gigascience">
        <title>High-quality Schistosoma haematobium genome achieved by single-molecule and long-range sequencing.</title>
        <authorList>
            <person name="Stroehlein A.J."/>
            <person name="Korhonen P.K."/>
            <person name="Chong T.M."/>
            <person name="Lim Y.L."/>
            <person name="Chan K.G."/>
            <person name="Webster B."/>
            <person name="Rollinson D."/>
            <person name="Brindley P.J."/>
            <person name="Gasser R.B."/>
            <person name="Young N.D."/>
        </authorList>
    </citation>
    <scope>NUCLEOTIDE SEQUENCE</scope>
</reference>
<evidence type="ECO:0000313" key="3">
    <source>
        <dbReference type="EMBL" id="KAH9593784.1"/>
    </source>
</evidence>
<feature type="compositionally biased region" description="Low complexity" evidence="1">
    <location>
        <begin position="257"/>
        <end position="269"/>
    </location>
</feature>
<sequence length="473" mass="52851">MRLEHSSVQYIFFNHGVSSLLFDIPILAQLSLTNLILLFFMINSSLNSEMDDFDDNGNRLVRRKWCPWSSWSPCSPTKCFKGFVNKNPSYWSNREEFHVVDDTQITNCVLLPKNNTKKPSRAYVRQTIQGQHKILVPEKQRFRTCDCQSVSLLNVFRLVSRHECFPGDTVFECSECESNEKIHLNRDNSDSDANLIPYCSYEQSNFQLYKILGGIIGAIGIICLLVCLIRFLVKQICGNQRINNRTSCGDSGGGSGASTNTNGNTASNRTGRRRNRSPQLQNNHRDDATEYLHNDYSTSVYPVGFGNLDLPPAYTDVVKLSAIETESNNNNNNNSTIPDAFRFNLSPNEQITNPSFLSKSSSNQTGRFNSTLYTSEQNATSSQILNVKSSNTTPPPPSYEEIVAATNAMKTNRENDDSIMSGNEMNIAQVSLQTEDTVTTTAATTTNNNNNSNTITTYSGSNLNTERTETNPS</sequence>
<feature type="region of interest" description="Disordered" evidence="1">
    <location>
        <begin position="443"/>
        <end position="473"/>
    </location>
</feature>
<dbReference type="Proteomes" id="UP000471633">
    <property type="component" value="Unassembled WGS sequence"/>
</dbReference>
<keyword evidence="2" id="KW-0472">Membrane</keyword>
<evidence type="ECO:0000256" key="1">
    <source>
        <dbReference type="SAM" id="MobiDB-lite"/>
    </source>
</evidence>
<feature type="region of interest" description="Disordered" evidence="1">
    <location>
        <begin position="248"/>
        <end position="286"/>
    </location>
</feature>
<proteinExistence type="predicted"/>
<feature type="compositionally biased region" description="Low complexity" evidence="1">
    <location>
        <begin position="443"/>
        <end position="457"/>
    </location>
</feature>
<evidence type="ECO:0000256" key="2">
    <source>
        <dbReference type="SAM" id="Phobius"/>
    </source>
</evidence>
<gene>
    <name evidence="3" type="primary">BUB3_1</name>
    <name evidence="3" type="ORF">MS3_00001642</name>
</gene>
<reference evidence="3" key="1">
    <citation type="journal article" date="2012" name="Nat. Genet.">
        <title>Whole-genome sequence of Schistosoma haematobium.</title>
        <authorList>
            <person name="Young N.D."/>
            <person name="Jex A.R."/>
            <person name="Li B."/>
            <person name="Liu S."/>
            <person name="Yang L."/>
            <person name="Xiong Z."/>
            <person name="Li Y."/>
            <person name="Cantacessi C."/>
            <person name="Hall R.S."/>
            <person name="Xu X."/>
            <person name="Chen F."/>
            <person name="Wu X."/>
            <person name="Zerlotini A."/>
            <person name="Oliveira G."/>
            <person name="Hofmann A."/>
            <person name="Zhang G."/>
            <person name="Fang X."/>
            <person name="Kang Y."/>
            <person name="Campbell B.E."/>
            <person name="Loukas A."/>
            <person name="Ranganathan S."/>
            <person name="Rollinson D."/>
            <person name="Rinaldi G."/>
            <person name="Brindley P.J."/>
            <person name="Yang H."/>
            <person name="Wang J."/>
            <person name="Wang J."/>
            <person name="Gasser R.B."/>
        </authorList>
    </citation>
    <scope>NUCLEOTIDE SEQUENCE</scope>
</reference>
<organism evidence="3 4">
    <name type="scientific">Schistosoma haematobium</name>
    <name type="common">Blood fluke</name>
    <dbReference type="NCBI Taxonomy" id="6185"/>
    <lineage>
        <taxon>Eukaryota</taxon>
        <taxon>Metazoa</taxon>
        <taxon>Spiralia</taxon>
        <taxon>Lophotrochozoa</taxon>
        <taxon>Platyhelminthes</taxon>
        <taxon>Trematoda</taxon>
        <taxon>Digenea</taxon>
        <taxon>Strigeidida</taxon>
        <taxon>Schistosomatoidea</taxon>
        <taxon>Schistosomatidae</taxon>
        <taxon>Schistosoma</taxon>
    </lineage>
</organism>
<feature type="transmembrane region" description="Helical" evidence="2">
    <location>
        <begin position="211"/>
        <end position="233"/>
    </location>
</feature>
<dbReference type="CTD" id="24596225"/>
<accession>A0A922LU45</accession>
<evidence type="ECO:0000313" key="4">
    <source>
        <dbReference type="Proteomes" id="UP000471633"/>
    </source>
</evidence>
<dbReference type="KEGG" id="shx:MS3_00001642"/>
<dbReference type="AlphaFoldDB" id="A0A922LU45"/>
<dbReference type="EMBL" id="AMPZ03000001">
    <property type="protein sequence ID" value="KAH9593784.1"/>
    <property type="molecule type" value="Genomic_DNA"/>
</dbReference>
<keyword evidence="4" id="KW-1185">Reference proteome</keyword>
<name>A0A922LU45_SCHHA</name>
<keyword evidence="2" id="KW-0812">Transmembrane</keyword>
<dbReference type="GeneID" id="24596225"/>
<dbReference type="OrthoDB" id="6263375at2759"/>
<comment type="caution">
    <text evidence="3">The sequence shown here is derived from an EMBL/GenBank/DDBJ whole genome shotgun (WGS) entry which is preliminary data.</text>
</comment>
<reference evidence="3" key="3">
    <citation type="submission" date="2021-06" db="EMBL/GenBank/DDBJ databases">
        <title>Chromosome-level genome assembly for S. haematobium.</title>
        <authorList>
            <person name="Stroehlein A.J."/>
        </authorList>
    </citation>
    <scope>NUCLEOTIDE SEQUENCE</scope>
</reference>
<keyword evidence="2" id="KW-1133">Transmembrane helix</keyword>
<reference evidence="3" key="4">
    <citation type="journal article" date="2022" name="PLoS Pathog.">
        <title>Chromosome-level genome of Schistosoma haematobium underpins genome-wide explorations of molecular variation.</title>
        <authorList>
            <person name="Stroehlein A.J."/>
            <person name="Korhonen P.K."/>
            <person name="Lee V.V."/>
            <person name="Ralph S.A."/>
            <person name="Mentink-Kane M."/>
            <person name="You H."/>
            <person name="McManus D.P."/>
            <person name="Tchuente L.T."/>
            <person name="Stothard J.R."/>
            <person name="Kaur P."/>
            <person name="Dudchenko O."/>
            <person name="Aiden E.L."/>
            <person name="Yang B."/>
            <person name="Yang H."/>
            <person name="Emery A.M."/>
            <person name="Webster B.L."/>
            <person name="Brindley P.J."/>
            <person name="Rollinson D."/>
            <person name="Chang B.C.H."/>
            <person name="Gasser R.B."/>
            <person name="Young N.D."/>
        </authorList>
    </citation>
    <scope>NUCLEOTIDE SEQUENCE</scope>
</reference>
<feature type="transmembrane region" description="Helical" evidence="2">
    <location>
        <begin position="20"/>
        <end position="42"/>
    </location>
</feature>